<organism evidence="2 3">
    <name type="scientific">Durusdinium trenchii</name>
    <dbReference type="NCBI Taxonomy" id="1381693"/>
    <lineage>
        <taxon>Eukaryota</taxon>
        <taxon>Sar</taxon>
        <taxon>Alveolata</taxon>
        <taxon>Dinophyceae</taxon>
        <taxon>Suessiales</taxon>
        <taxon>Symbiodiniaceae</taxon>
        <taxon>Durusdinium</taxon>
    </lineage>
</organism>
<evidence type="ECO:0000313" key="3">
    <source>
        <dbReference type="Proteomes" id="UP001642484"/>
    </source>
</evidence>
<gene>
    <name evidence="2" type="ORF">CCMP2556_LOCUS11901</name>
</gene>
<dbReference type="EMBL" id="CAXAMN010005669">
    <property type="protein sequence ID" value="CAK9014918.1"/>
    <property type="molecule type" value="Genomic_DNA"/>
</dbReference>
<comment type="caution">
    <text evidence="2">The sequence shown here is derived from an EMBL/GenBank/DDBJ whole genome shotgun (WGS) entry which is preliminary data.</text>
</comment>
<evidence type="ECO:0000313" key="2">
    <source>
        <dbReference type="EMBL" id="CAK9014918.1"/>
    </source>
</evidence>
<name>A0ABP0JKP1_9DINO</name>
<proteinExistence type="predicted"/>
<protein>
    <submittedName>
        <fullName evidence="2">Uncharacterized protein</fullName>
    </submittedName>
</protein>
<dbReference type="Proteomes" id="UP001642484">
    <property type="component" value="Unassembled WGS sequence"/>
</dbReference>
<keyword evidence="3" id="KW-1185">Reference proteome</keyword>
<sequence>MVSVDGAMPRKDVKIYYFNLRKEAKEGKFLQEDQAKDSKEKEVVVMTASSNKIHGKAPEEVTRSPEPGSWRPAPPRAARHGGAALTGMPWSEEKSLFWL</sequence>
<feature type="region of interest" description="Disordered" evidence="1">
    <location>
        <begin position="48"/>
        <end position="85"/>
    </location>
</feature>
<accession>A0ABP0JKP1</accession>
<evidence type="ECO:0000256" key="1">
    <source>
        <dbReference type="SAM" id="MobiDB-lite"/>
    </source>
</evidence>
<reference evidence="2 3" key="1">
    <citation type="submission" date="2024-02" db="EMBL/GenBank/DDBJ databases">
        <authorList>
            <person name="Chen Y."/>
            <person name="Shah S."/>
            <person name="Dougan E. K."/>
            <person name="Thang M."/>
            <person name="Chan C."/>
        </authorList>
    </citation>
    <scope>NUCLEOTIDE SEQUENCE [LARGE SCALE GENOMIC DNA]</scope>
</reference>